<dbReference type="AlphaFoldDB" id="A0A345HA88"/>
<evidence type="ECO:0000256" key="2">
    <source>
        <dbReference type="SAM" id="SignalP"/>
    </source>
</evidence>
<dbReference type="EMBL" id="CP031188">
    <property type="protein sequence ID" value="AXG73498.1"/>
    <property type="molecule type" value="Genomic_DNA"/>
</dbReference>
<evidence type="ECO:0000256" key="1">
    <source>
        <dbReference type="ARBA" id="ARBA00022729"/>
    </source>
</evidence>
<dbReference type="KEGG" id="fat:DVK85_04325"/>
<dbReference type="InterPro" id="IPR026444">
    <property type="entry name" value="Secre_tail"/>
</dbReference>
<dbReference type="RefSeq" id="WP_114677259.1">
    <property type="nucleotide sequence ID" value="NZ_CP031188.1"/>
</dbReference>
<sequence length="752" mass="82151">MKKLLLFLIPLITAFTYAQPTNNNCSGATTIPVNNQLICDTNVEATFVAATLSNITNDCIGTNGYDVWFEFTATSNRHRIGYNIVSGTDAYIKLSLYEDNCDTPTLISCVNSAGIVEDLTIGTTYKVQVHATTTQSDQNIVFTICVNVPLNSITTSSTAYTPEELIEDILISSECMTISNVNYQTGASEGLSGGLGYFEKNESLFNFDNGIILSSGNIDIAPGPAIGPSSSVGSNLSGDEDLEAIMFDFPGSFNDVSWLEFDFVPTIDHISFDFIFAANEYGTYQCGFADAFAFILTNVATGEATNLAVIPGTTIPISVVNIRDSQYNTSCTSVNPQYFDSYYTTDDITAPVNFRGITVPMTAESDVIPGNTYHIKLVIADYNDTAFDSAIFIEGGSFNIGSSEYEYATISTNNSTVLCEGQSTTLSINLDSSFEFAWYLDGVEIPEEDSNSIIATQAGEYVVNVTLPNEGCNLSYSINITEGSDTITDIEISNVLMFEAESDGLFNFDLAEKSALILQDLNFQDVFITFHNTLEDASAGTNALPDYYQNSENPETIYVRIENELSGCFNTGSFQLIILDENYTTPAPQGEEAQSFDEGETLGDLIIEGENIQWYAEDATSGRSAMNTQDEETPLPLDTPLVNGVTYYATQTIYGIESIERLSVTVSSTLSTSKHDFEGFSYHPNPVSNILYIKNNNKIDTVTIHNLLGQSIFSEKVNSLETQINTEAFKQGIYFIKIIAGNSEKTIKIIKE</sequence>
<evidence type="ECO:0000313" key="6">
    <source>
        <dbReference type="Proteomes" id="UP000253951"/>
    </source>
</evidence>
<organism evidence="5 6">
    <name type="scientific">Flavobacterium arcticum</name>
    <dbReference type="NCBI Taxonomy" id="1784713"/>
    <lineage>
        <taxon>Bacteria</taxon>
        <taxon>Pseudomonadati</taxon>
        <taxon>Bacteroidota</taxon>
        <taxon>Flavobacteriia</taxon>
        <taxon>Flavobacteriales</taxon>
        <taxon>Flavobacteriaceae</taxon>
        <taxon>Flavobacterium</taxon>
    </lineage>
</organism>
<evidence type="ECO:0000313" key="5">
    <source>
        <dbReference type="EMBL" id="AXG73498.1"/>
    </source>
</evidence>
<keyword evidence="1 2" id="KW-0732">Signal</keyword>
<dbReference type="NCBIfam" id="NF038133">
    <property type="entry name" value="choice_anch_L"/>
    <property type="match status" value="1"/>
</dbReference>
<dbReference type="InterPro" id="IPR049804">
    <property type="entry name" value="Choice_anch_L"/>
</dbReference>
<feature type="domain" description="Secretion system C-terminal sorting" evidence="3">
    <location>
        <begin position="684"/>
        <end position="750"/>
    </location>
</feature>
<dbReference type="OrthoDB" id="9765926at2"/>
<feature type="chain" id="PRO_5016963937" evidence="2">
    <location>
        <begin position="19"/>
        <end position="752"/>
    </location>
</feature>
<dbReference type="Pfam" id="PF23759">
    <property type="entry name" value="GBD_T9SS_assoc"/>
    <property type="match status" value="1"/>
</dbReference>
<dbReference type="Gene3D" id="2.60.40.10">
    <property type="entry name" value="Immunoglobulins"/>
    <property type="match status" value="1"/>
</dbReference>
<keyword evidence="6" id="KW-1185">Reference proteome</keyword>
<name>A0A345HA88_9FLAO</name>
<feature type="domain" description="T9SS-like galactose binding" evidence="4">
    <location>
        <begin position="21"/>
        <end position="144"/>
    </location>
</feature>
<dbReference type="Pfam" id="PF18962">
    <property type="entry name" value="Por_Secre_tail"/>
    <property type="match status" value="1"/>
</dbReference>
<dbReference type="Proteomes" id="UP000253951">
    <property type="component" value="Chromosome"/>
</dbReference>
<accession>A0A345HA88</accession>
<reference evidence="5 6" key="1">
    <citation type="submission" date="2018-07" db="EMBL/GenBank/DDBJ databases">
        <title>Complete genome sequence of Flavobacterium arcticum type strain SM1502T.</title>
        <authorList>
            <person name="Li Y."/>
            <person name="Li D.-D."/>
        </authorList>
    </citation>
    <scope>NUCLEOTIDE SEQUENCE [LARGE SCALE GENOMIC DNA]</scope>
    <source>
        <strain evidence="5 6">SM1502</strain>
    </source>
</reference>
<proteinExistence type="predicted"/>
<evidence type="ECO:0000259" key="3">
    <source>
        <dbReference type="Pfam" id="PF18962"/>
    </source>
</evidence>
<dbReference type="InterPro" id="IPR013783">
    <property type="entry name" value="Ig-like_fold"/>
</dbReference>
<gene>
    <name evidence="5" type="ORF">DVK85_04325</name>
</gene>
<dbReference type="InterPro" id="IPR056600">
    <property type="entry name" value="GBD_T9SS_assoc"/>
</dbReference>
<dbReference type="NCBIfam" id="TIGR04183">
    <property type="entry name" value="Por_Secre_tail"/>
    <property type="match status" value="1"/>
</dbReference>
<protein>
    <submittedName>
        <fullName evidence="5">T9SS C-terminal target domain-containing protein</fullName>
    </submittedName>
</protein>
<evidence type="ECO:0000259" key="4">
    <source>
        <dbReference type="Pfam" id="PF23759"/>
    </source>
</evidence>
<feature type="signal peptide" evidence="2">
    <location>
        <begin position="1"/>
        <end position="18"/>
    </location>
</feature>